<comment type="caution">
    <text evidence="4">The sequence shown here is derived from an EMBL/GenBank/DDBJ whole genome shotgun (WGS) entry which is preliminary data.</text>
</comment>
<feature type="region of interest" description="Disordered" evidence="2">
    <location>
        <begin position="511"/>
        <end position="540"/>
    </location>
</feature>
<proteinExistence type="predicted"/>
<dbReference type="PROSITE" id="PS50086">
    <property type="entry name" value="TBC_RABGAP"/>
    <property type="match status" value="1"/>
</dbReference>
<dbReference type="Gene3D" id="1.10.10.750">
    <property type="entry name" value="Ypt/Rab-GAP domain of gyp1p, domain 1"/>
    <property type="match status" value="1"/>
</dbReference>
<evidence type="ECO:0000256" key="2">
    <source>
        <dbReference type="SAM" id="MobiDB-lite"/>
    </source>
</evidence>
<dbReference type="Pfam" id="PF00566">
    <property type="entry name" value="RabGAP-TBC"/>
    <property type="match status" value="1"/>
</dbReference>
<feature type="region of interest" description="Disordered" evidence="2">
    <location>
        <begin position="813"/>
        <end position="901"/>
    </location>
</feature>
<dbReference type="Gene3D" id="1.10.8.270">
    <property type="entry name" value="putative rabgap domain of human tbc1 domain family member 14 like domains"/>
    <property type="match status" value="1"/>
</dbReference>
<dbReference type="PANTHER" id="PTHR47219:SF22">
    <property type="entry name" value="RAB-GAP TBC DOMAIN-CONTAINING PROTEIN"/>
    <property type="match status" value="1"/>
</dbReference>
<dbReference type="Proteomes" id="UP001642483">
    <property type="component" value="Unassembled WGS sequence"/>
</dbReference>
<keyword evidence="5" id="KW-1185">Reference proteome</keyword>
<feature type="compositionally biased region" description="Acidic residues" evidence="2">
    <location>
        <begin position="822"/>
        <end position="833"/>
    </location>
</feature>
<dbReference type="InterPro" id="IPR050302">
    <property type="entry name" value="Rab_GAP_TBC_domain"/>
</dbReference>
<feature type="compositionally biased region" description="Polar residues" evidence="2">
    <location>
        <begin position="511"/>
        <end position="533"/>
    </location>
</feature>
<reference evidence="4 5" key="1">
    <citation type="submission" date="2024-02" db="EMBL/GenBank/DDBJ databases">
        <authorList>
            <person name="Daric V."/>
            <person name="Darras S."/>
        </authorList>
    </citation>
    <scope>NUCLEOTIDE SEQUENCE [LARGE SCALE GENOMIC DNA]</scope>
</reference>
<protein>
    <recommendedName>
        <fullName evidence="3">Rab-GAP TBC domain-containing protein</fullName>
    </recommendedName>
</protein>
<dbReference type="Gene3D" id="1.10.472.80">
    <property type="entry name" value="Ypt/Rab-GAP domain of gyp1p, domain 3"/>
    <property type="match status" value="1"/>
</dbReference>
<evidence type="ECO:0000313" key="4">
    <source>
        <dbReference type="EMBL" id="CAK8693078.1"/>
    </source>
</evidence>
<dbReference type="InterPro" id="IPR000195">
    <property type="entry name" value="Rab-GAP-TBC_dom"/>
</dbReference>
<feature type="coiled-coil region" evidence="1">
    <location>
        <begin position="433"/>
        <end position="474"/>
    </location>
</feature>
<dbReference type="InterPro" id="IPR035969">
    <property type="entry name" value="Rab-GAP_TBC_sf"/>
</dbReference>
<organism evidence="4 5">
    <name type="scientific">Clavelina lepadiformis</name>
    <name type="common">Light-bulb sea squirt</name>
    <name type="synonym">Ascidia lepadiformis</name>
    <dbReference type="NCBI Taxonomy" id="159417"/>
    <lineage>
        <taxon>Eukaryota</taxon>
        <taxon>Metazoa</taxon>
        <taxon>Chordata</taxon>
        <taxon>Tunicata</taxon>
        <taxon>Ascidiacea</taxon>
        <taxon>Aplousobranchia</taxon>
        <taxon>Clavelinidae</taxon>
        <taxon>Clavelina</taxon>
    </lineage>
</organism>
<feature type="coiled-coil region" evidence="1">
    <location>
        <begin position="716"/>
        <end position="768"/>
    </location>
</feature>
<evidence type="ECO:0000259" key="3">
    <source>
        <dbReference type="PROSITE" id="PS50086"/>
    </source>
</evidence>
<dbReference type="SMART" id="SM00164">
    <property type="entry name" value="TBC"/>
    <property type="match status" value="1"/>
</dbReference>
<evidence type="ECO:0000313" key="5">
    <source>
        <dbReference type="Proteomes" id="UP001642483"/>
    </source>
</evidence>
<accession>A0ABP0GPZ6</accession>
<feature type="coiled-coil region" evidence="1">
    <location>
        <begin position="570"/>
        <end position="687"/>
    </location>
</feature>
<feature type="coiled-coil region" evidence="1">
    <location>
        <begin position="83"/>
        <end position="110"/>
    </location>
</feature>
<sequence length="901" mass="103081">MTQIAGQFKQRMRDLVGFPATNLSSSPTSNRMDGAFPSSNSLGDISVISKPAVLHEKALNNTDMRSMRSESSPTFGASHQELNAEEIQILAKIEEQNRLLESDRKSLKSVSSEINFATSRRSSNGSASPTSVSVHSASSNSNDSGNNSTSLHNSDNKTWVIWGRIVNDWYEFKKRNGKQLKEMIRCGIPQHFRGLVWQLLCEAHNSPHREKYAEFLKQRSPSEKLIKRDIARTYPEQEFFKEKDGNGQEVLFNVIKAYSLMDREVGYCQGSAFIAGLLLLQMPEEEAFCVFVSLMRDYRLRELFKPSMAELGLCMYQLENLLQEHSSELMAHFQAQAFHTSMFASSWFLTLFATFFDVNLAYRILDVFISEGMEIIFRVGLAILLSSENELLQLDMEGMLKHIQKDLSEYYNKAPDLLFQRAYALVRYNPKKMKKLEKDYMTMKSREQEEQVEMRRLRTENRLLRQRIGSLESENGTLADKLIQDRVNRAVEAEEKIKMGKELSIAKRQAMLNSSQNSPSSQTEASSTNSNCNCEEKKKGNPQYSETFVIHLQQELVQTKLKETESVSRISELQEKVCDLEEKNRELTDQSRVTSLQEELIAVKLREAEANGAMKDLTHKLHNLEENWQKHLNRTTNTRRTTLKSSHTSKAALQELQEELMSARFREAKLNSQLADIKQKLLELETANHICSAQLRRSEDDRSNLREKNRVYCDNERVLQQELNEAKARVAHMESKNQEALMSLKLREAESTMEIAEMKQEIAGLKNKLNEKPDAIKLSSLSAPSHDEESAKIIHQLQMKVLQQQQQIDRLRRQVGSREEEKFEDESSDESDLNELLFDATITSETDLPGANEDQFSMDEERIVSLDAHSSAENDNFPICGVGKDSQNNSPQTKALVKLSE</sequence>
<feature type="compositionally biased region" description="Low complexity" evidence="2">
    <location>
        <begin position="125"/>
        <end position="150"/>
    </location>
</feature>
<dbReference type="PANTHER" id="PTHR47219">
    <property type="entry name" value="RAB GTPASE-ACTIVATING PROTEIN 1-LIKE"/>
    <property type="match status" value="1"/>
</dbReference>
<dbReference type="EMBL" id="CAWYQH010000130">
    <property type="protein sequence ID" value="CAK8693078.1"/>
    <property type="molecule type" value="Genomic_DNA"/>
</dbReference>
<keyword evidence="1" id="KW-0175">Coiled coil</keyword>
<name>A0ABP0GPZ6_CLALP</name>
<feature type="region of interest" description="Disordered" evidence="2">
    <location>
        <begin position="118"/>
        <end position="152"/>
    </location>
</feature>
<dbReference type="SUPFAM" id="SSF47923">
    <property type="entry name" value="Ypt/Rab-GAP domain of gyp1p"/>
    <property type="match status" value="2"/>
</dbReference>
<evidence type="ECO:0000256" key="1">
    <source>
        <dbReference type="SAM" id="Coils"/>
    </source>
</evidence>
<feature type="domain" description="Rab-GAP TBC" evidence="3">
    <location>
        <begin position="187"/>
        <end position="372"/>
    </location>
</feature>
<gene>
    <name evidence="4" type="ORF">CVLEPA_LOCUS26405</name>
</gene>